<evidence type="ECO:0000313" key="4">
    <source>
        <dbReference type="Proteomes" id="UP000267250"/>
    </source>
</evidence>
<evidence type="ECO:0000259" key="2">
    <source>
        <dbReference type="Pfam" id="PF07261"/>
    </source>
</evidence>
<dbReference type="InterPro" id="IPR034829">
    <property type="entry name" value="DnaD-like_sf"/>
</dbReference>
<feature type="domain" description="DnaB/C C-terminal" evidence="2">
    <location>
        <begin position="255"/>
        <end position="328"/>
    </location>
</feature>
<accession>A0A3Q9HTW0</accession>
<dbReference type="InterPro" id="IPR006343">
    <property type="entry name" value="DnaB/C_C"/>
</dbReference>
<dbReference type="Pfam" id="PF07261">
    <property type="entry name" value="DnaB_2"/>
    <property type="match status" value="2"/>
</dbReference>
<feature type="domain" description="DnaB/C C-terminal" evidence="2">
    <location>
        <begin position="177"/>
        <end position="234"/>
    </location>
</feature>
<reference evidence="3 4" key="1">
    <citation type="submission" date="2016-07" db="EMBL/GenBank/DDBJ databases">
        <title>Genome and transcriptome analysis of iron-reducing fermentative bacteria Anoxybacter fermentans.</title>
        <authorList>
            <person name="Zeng X."/>
            <person name="Shao Z."/>
        </authorList>
    </citation>
    <scope>NUCLEOTIDE SEQUENCE [LARGE SCALE GENOMIC DNA]</scope>
    <source>
        <strain evidence="3 4">DY22613</strain>
    </source>
</reference>
<dbReference type="AlphaFoldDB" id="A0A3Q9HTW0"/>
<evidence type="ECO:0000256" key="1">
    <source>
        <dbReference type="ARBA" id="ARBA00093462"/>
    </source>
</evidence>
<sequence length="366" mass="42699">MKLSGQLKINHTQELILNQDGSHSIRINQSVELTRKAVDAGFLKNLPGSMLSVYIYLLTHIGQDFSLTTTPTKMANYLPHSPIEIELTLKMLETQGYIKLKENIDTEKSYTITLAKSPAVISNESFSDDLDLNFNQKSNSEDDVIKYILKQKAFSEKDLVRAISAMIPIQNLDAEFRNEIDYWFNTFDKEVIKELIRRTDEAKKRDPELNCKAYMQKIANEWIADQIFTLPDLVESDKIYRETRSLIEEFGIEKFNEITRTHLKTIHSWINAESEDDFALSVEVARFAIQEAIRRKSDGRPSLNYIEDNFIKPFKEHKIKTVEEAREFLLQRSTKPITSYKEKLPTRDTKESKWHLGKDYTRFRKN</sequence>
<dbReference type="OrthoDB" id="2110464at2"/>
<dbReference type="RefSeq" id="WP_127017618.1">
    <property type="nucleotide sequence ID" value="NZ_CP016379.1"/>
</dbReference>
<dbReference type="EMBL" id="CP016379">
    <property type="protein sequence ID" value="AZR74262.1"/>
    <property type="molecule type" value="Genomic_DNA"/>
</dbReference>
<keyword evidence="4" id="KW-1185">Reference proteome</keyword>
<dbReference type="KEGG" id="aft:BBF96_13140"/>
<protein>
    <recommendedName>
        <fullName evidence="2">DnaB/C C-terminal domain-containing protein</fullName>
    </recommendedName>
</protein>
<gene>
    <name evidence="3" type="ORF">BBF96_13140</name>
</gene>
<name>A0A3Q9HTW0_9FIRM</name>
<proteinExistence type="inferred from homology"/>
<evidence type="ECO:0000313" key="3">
    <source>
        <dbReference type="EMBL" id="AZR74262.1"/>
    </source>
</evidence>
<dbReference type="Gene3D" id="1.10.10.630">
    <property type="entry name" value="DnaD domain-like"/>
    <property type="match status" value="2"/>
</dbReference>
<dbReference type="Proteomes" id="UP000267250">
    <property type="component" value="Chromosome"/>
</dbReference>
<comment type="similarity">
    <text evidence="1">Belongs to the DnaB/DnaD family.</text>
</comment>
<organism evidence="3 4">
    <name type="scientific">Anoxybacter fermentans</name>
    <dbReference type="NCBI Taxonomy" id="1323375"/>
    <lineage>
        <taxon>Bacteria</taxon>
        <taxon>Bacillati</taxon>
        <taxon>Bacillota</taxon>
        <taxon>Clostridia</taxon>
        <taxon>Halanaerobiales</taxon>
        <taxon>Anoxybacter</taxon>
    </lineage>
</organism>